<dbReference type="Gene3D" id="3.40.50.300">
    <property type="entry name" value="P-loop containing nucleotide triphosphate hydrolases"/>
    <property type="match status" value="2"/>
</dbReference>
<dbReference type="SUPFAM" id="SSF52540">
    <property type="entry name" value="P-loop containing nucleoside triphosphate hydrolases"/>
    <property type="match status" value="1"/>
</dbReference>
<protein>
    <recommendedName>
        <fullName evidence="9">DNA 3'-5' helicase</fullName>
        <ecNumber evidence="9">5.6.2.4</ecNumber>
    </recommendedName>
</protein>
<dbReference type="PROSITE" id="PS51198">
    <property type="entry name" value="UVRD_HELICASE_ATP_BIND"/>
    <property type="match status" value="1"/>
</dbReference>
<dbReference type="InterPro" id="IPR014016">
    <property type="entry name" value="UvrD-like_ATP-bd"/>
</dbReference>
<evidence type="ECO:0000259" key="12">
    <source>
        <dbReference type="PROSITE" id="PS51198"/>
    </source>
</evidence>
<dbReference type="GO" id="GO:0005829">
    <property type="term" value="C:cytosol"/>
    <property type="evidence" value="ECO:0007669"/>
    <property type="project" value="TreeGrafter"/>
</dbReference>
<dbReference type="CDD" id="cd18807">
    <property type="entry name" value="SF1_C_UvrD"/>
    <property type="match status" value="1"/>
</dbReference>
<evidence type="ECO:0000256" key="4">
    <source>
        <dbReference type="ARBA" id="ARBA00022806"/>
    </source>
</evidence>
<feature type="domain" description="UvrD-like helicase ATP-binding" evidence="12">
    <location>
        <begin position="9"/>
        <end position="284"/>
    </location>
</feature>
<keyword evidence="4 11" id="KW-0347">Helicase</keyword>
<keyword evidence="7" id="KW-0413">Isomerase</keyword>
<keyword evidence="6" id="KW-0238">DNA-binding</keyword>
<evidence type="ECO:0000256" key="6">
    <source>
        <dbReference type="ARBA" id="ARBA00023125"/>
    </source>
</evidence>
<evidence type="ECO:0000313" key="14">
    <source>
        <dbReference type="EMBL" id="HFK23452.1"/>
    </source>
</evidence>
<evidence type="ECO:0000256" key="3">
    <source>
        <dbReference type="ARBA" id="ARBA00022801"/>
    </source>
</evidence>
<evidence type="ECO:0000256" key="2">
    <source>
        <dbReference type="ARBA" id="ARBA00022741"/>
    </source>
</evidence>
<dbReference type="Pfam" id="PF13361">
    <property type="entry name" value="UvrD_C"/>
    <property type="match status" value="1"/>
</dbReference>
<dbReference type="GO" id="GO:0033202">
    <property type="term" value="C:DNA helicase complex"/>
    <property type="evidence" value="ECO:0007669"/>
    <property type="project" value="TreeGrafter"/>
</dbReference>
<feature type="domain" description="UvrD-like helicase C-terminal" evidence="13">
    <location>
        <begin position="285"/>
        <end position="557"/>
    </location>
</feature>
<evidence type="ECO:0000256" key="7">
    <source>
        <dbReference type="ARBA" id="ARBA00023235"/>
    </source>
</evidence>
<evidence type="ECO:0000259" key="13">
    <source>
        <dbReference type="PROSITE" id="PS51217"/>
    </source>
</evidence>
<dbReference type="InterPro" id="IPR014017">
    <property type="entry name" value="DNA_helicase_UvrD-like_C"/>
</dbReference>
<dbReference type="GO" id="GO:0016787">
    <property type="term" value="F:hydrolase activity"/>
    <property type="evidence" value="ECO:0007669"/>
    <property type="project" value="UniProtKB-UniRule"/>
</dbReference>
<gene>
    <name evidence="14" type="ORF">ENS15_02190</name>
</gene>
<feature type="binding site" evidence="11">
    <location>
        <begin position="30"/>
        <end position="37"/>
    </location>
    <ligand>
        <name>ATP</name>
        <dbReference type="ChEBI" id="CHEBI:30616"/>
    </ligand>
</feature>
<name>A0A7C3J5T1_UNCW3</name>
<dbReference type="CDD" id="cd17932">
    <property type="entry name" value="DEXQc_UvrD"/>
    <property type="match status" value="1"/>
</dbReference>
<dbReference type="Pfam" id="PF00580">
    <property type="entry name" value="UvrD-helicase"/>
    <property type="match status" value="1"/>
</dbReference>
<comment type="caution">
    <text evidence="14">The sequence shown here is derived from an EMBL/GenBank/DDBJ whole genome shotgun (WGS) entry which is preliminary data.</text>
</comment>
<reference evidence="14" key="1">
    <citation type="journal article" date="2020" name="mSystems">
        <title>Genome- and Community-Level Interaction Insights into Carbon Utilization and Element Cycling Functions of Hydrothermarchaeota in Hydrothermal Sediment.</title>
        <authorList>
            <person name="Zhou Z."/>
            <person name="Liu Y."/>
            <person name="Xu W."/>
            <person name="Pan J."/>
            <person name="Luo Z.H."/>
            <person name="Li M."/>
        </authorList>
    </citation>
    <scope>NUCLEOTIDE SEQUENCE [LARGE SCALE GENOMIC DNA]</scope>
    <source>
        <strain evidence="14">SpSt-464</strain>
    </source>
</reference>
<dbReference type="GO" id="GO:0003677">
    <property type="term" value="F:DNA binding"/>
    <property type="evidence" value="ECO:0007669"/>
    <property type="project" value="UniProtKB-KW"/>
</dbReference>
<dbReference type="InterPro" id="IPR013986">
    <property type="entry name" value="DExx_box_DNA_helicase_dom_sf"/>
</dbReference>
<evidence type="ECO:0000256" key="5">
    <source>
        <dbReference type="ARBA" id="ARBA00022840"/>
    </source>
</evidence>
<dbReference type="InterPro" id="IPR027417">
    <property type="entry name" value="P-loop_NTPase"/>
</dbReference>
<keyword evidence="2 11" id="KW-0547">Nucleotide-binding</keyword>
<dbReference type="PANTHER" id="PTHR11070:SF2">
    <property type="entry name" value="ATP-DEPENDENT DNA HELICASE SRS2"/>
    <property type="match status" value="1"/>
</dbReference>
<dbReference type="GO" id="GO:0043138">
    <property type="term" value="F:3'-5' DNA helicase activity"/>
    <property type="evidence" value="ECO:0007669"/>
    <property type="project" value="UniProtKB-EC"/>
</dbReference>
<evidence type="ECO:0000256" key="8">
    <source>
        <dbReference type="ARBA" id="ARBA00034617"/>
    </source>
</evidence>
<dbReference type="EMBL" id="DSTT01000002">
    <property type="protein sequence ID" value="HFK23452.1"/>
    <property type="molecule type" value="Genomic_DNA"/>
</dbReference>
<accession>A0A7C3J5T1</accession>
<evidence type="ECO:0000256" key="1">
    <source>
        <dbReference type="ARBA" id="ARBA00009922"/>
    </source>
</evidence>
<dbReference type="PROSITE" id="PS51217">
    <property type="entry name" value="UVRD_HELICASE_CTER"/>
    <property type="match status" value="1"/>
</dbReference>
<dbReference type="Gene3D" id="1.10.486.10">
    <property type="entry name" value="PCRA, domain 4"/>
    <property type="match status" value="1"/>
</dbReference>
<dbReference type="GO" id="GO:0000725">
    <property type="term" value="P:recombinational repair"/>
    <property type="evidence" value="ECO:0007669"/>
    <property type="project" value="TreeGrafter"/>
</dbReference>
<proteinExistence type="inferred from homology"/>
<dbReference type="AlphaFoldDB" id="A0A7C3J5T1"/>
<evidence type="ECO:0000256" key="9">
    <source>
        <dbReference type="ARBA" id="ARBA00034808"/>
    </source>
</evidence>
<comment type="catalytic activity">
    <reaction evidence="8">
        <text>Couples ATP hydrolysis with the unwinding of duplex DNA by translocating in the 3'-5' direction.</text>
        <dbReference type="EC" id="5.6.2.4"/>
    </reaction>
</comment>
<dbReference type="Gene3D" id="1.10.10.160">
    <property type="match status" value="1"/>
</dbReference>
<sequence>MDVDNSFLNELNEKQREAVLYLKSPLLVLAGAGSGKTRVLTYKIFYLLKKDLSNPENIFAVTFTNKAADEMKERVEKLLGYPVKNMMIGTFHSMCVRIIKRFRWERMKNPYFSIYDVDDSKSVIKNILKEKNIHDLEPKVVCRIISSLKNRMISPDDLDSEDYSFKKIKDIYIQYQETLKKNDAYDFDDLLLETIRIFDENEIFRKKFSERIKYILVDEYQDTNYAQFLILKSIYDGKNHITVVGDDDQSIYGFRGAEIKNILEFEKHFPETKIVKLEQNYRSTRNILNIANKVIKNNLKRKEKVLWSSFEDGENVRIVRCKDERDEALFVVDKILEIKNSRGKRLKDFAILYRTNAQSRPFEEILRKNNVRYTIIGNIKFFERKEIKDLLSFLSFTVNKNDEISLKRIINFPKRGIGDVTLKYIIENARSKDLSIWDSLKNFDTDFSENTKVKISLKEFMDIIENVEKNKDNVYNALEFLVDSIDFEKLFEKMEKDEKYSRLENIQELLNSAKEFVLKNDDKSISSYLDMISLYTDIDDYKDDDSLLLMTVHNAKGLEFENVFVTGLEDGLFPHRNSFEEDSNCEEERRLLYVALTRAKKNLFLTYAVERFYYQESSFRVPSRFLKEIGFENKIVDHFDRMKSISTRKYDFENETKIEKKSKFNINERVIHPIFGEGIIKGKKGSGEDEILIIQFLNGDVKKIFAEYANLTRK</sequence>
<dbReference type="PANTHER" id="PTHR11070">
    <property type="entry name" value="UVRD / RECB / PCRA DNA HELICASE FAMILY MEMBER"/>
    <property type="match status" value="1"/>
</dbReference>
<keyword evidence="5 11" id="KW-0067">ATP-binding</keyword>
<keyword evidence="3 11" id="KW-0378">Hydrolase</keyword>
<evidence type="ECO:0000256" key="10">
    <source>
        <dbReference type="ARBA" id="ARBA00048988"/>
    </source>
</evidence>
<dbReference type="InterPro" id="IPR000212">
    <property type="entry name" value="DNA_helicase_UvrD/REP"/>
</dbReference>
<comment type="similarity">
    <text evidence="1">Belongs to the helicase family. UvrD subfamily.</text>
</comment>
<dbReference type="GO" id="GO:0005524">
    <property type="term" value="F:ATP binding"/>
    <property type="evidence" value="ECO:0007669"/>
    <property type="project" value="UniProtKB-UniRule"/>
</dbReference>
<dbReference type="EC" id="5.6.2.4" evidence="9"/>
<comment type="catalytic activity">
    <reaction evidence="10">
        <text>ATP + H2O = ADP + phosphate + H(+)</text>
        <dbReference type="Rhea" id="RHEA:13065"/>
        <dbReference type="ChEBI" id="CHEBI:15377"/>
        <dbReference type="ChEBI" id="CHEBI:15378"/>
        <dbReference type="ChEBI" id="CHEBI:30616"/>
        <dbReference type="ChEBI" id="CHEBI:43474"/>
        <dbReference type="ChEBI" id="CHEBI:456216"/>
        <dbReference type="EC" id="5.6.2.4"/>
    </reaction>
</comment>
<evidence type="ECO:0000256" key="11">
    <source>
        <dbReference type="PROSITE-ProRule" id="PRU00560"/>
    </source>
</evidence>
<organism evidence="14">
    <name type="scientific">candidate division WOR-3 bacterium</name>
    <dbReference type="NCBI Taxonomy" id="2052148"/>
    <lineage>
        <taxon>Bacteria</taxon>
        <taxon>Bacteria division WOR-3</taxon>
    </lineage>
</organism>